<dbReference type="GO" id="GO:0016020">
    <property type="term" value="C:membrane"/>
    <property type="evidence" value="ECO:0007669"/>
    <property type="project" value="UniProtKB-SubCell"/>
</dbReference>
<evidence type="ECO:0000256" key="6">
    <source>
        <dbReference type="ARBA" id="ARBA00022989"/>
    </source>
</evidence>
<dbReference type="Gene3D" id="3.30.40.10">
    <property type="entry name" value="Zinc/RING finger domain, C3HC4 (zinc finger)"/>
    <property type="match status" value="1"/>
</dbReference>
<feature type="region of interest" description="Disordered" evidence="9">
    <location>
        <begin position="110"/>
        <end position="155"/>
    </location>
</feature>
<feature type="compositionally biased region" description="Acidic residues" evidence="9">
    <location>
        <begin position="140"/>
        <end position="154"/>
    </location>
</feature>
<proteinExistence type="predicted"/>
<feature type="region of interest" description="Disordered" evidence="9">
    <location>
        <begin position="669"/>
        <end position="691"/>
    </location>
</feature>
<dbReference type="InterPro" id="IPR013083">
    <property type="entry name" value="Znf_RING/FYVE/PHD"/>
</dbReference>
<evidence type="ECO:0000256" key="1">
    <source>
        <dbReference type="ARBA" id="ARBA00004370"/>
    </source>
</evidence>
<feature type="compositionally biased region" description="Low complexity" evidence="9">
    <location>
        <begin position="707"/>
        <end position="727"/>
    </location>
</feature>
<keyword evidence="5" id="KW-0862">Zinc</keyword>
<evidence type="ECO:0000256" key="4">
    <source>
        <dbReference type="ARBA" id="ARBA00022771"/>
    </source>
</evidence>
<feature type="compositionally biased region" description="Polar residues" evidence="9">
    <location>
        <begin position="575"/>
        <end position="587"/>
    </location>
</feature>
<feature type="region of interest" description="Disordered" evidence="9">
    <location>
        <begin position="612"/>
        <end position="646"/>
    </location>
</feature>
<dbReference type="Pfam" id="PF13639">
    <property type="entry name" value="zf-RING_2"/>
    <property type="match status" value="1"/>
</dbReference>
<dbReference type="PANTHER" id="PTHR46539">
    <property type="entry name" value="E3 UBIQUITIN-PROTEIN LIGASE ATL42"/>
    <property type="match status" value="1"/>
</dbReference>
<reference evidence="12" key="1">
    <citation type="submission" date="2023-06" db="EMBL/GenBank/DDBJ databases">
        <title>Survivors Of The Sea: Transcriptome response of Skeletonema marinoi to long-term dormancy.</title>
        <authorList>
            <person name="Pinder M.I.M."/>
            <person name="Kourtchenko O."/>
            <person name="Robertson E.K."/>
            <person name="Larsson T."/>
            <person name="Maumus F."/>
            <person name="Osuna-Cruz C.M."/>
            <person name="Vancaester E."/>
            <person name="Stenow R."/>
            <person name="Vandepoele K."/>
            <person name="Ploug H."/>
            <person name="Bruchert V."/>
            <person name="Godhe A."/>
            <person name="Topel M."/>
        </authorList>
    </citation>
    <scope>NUCLEOTIDE SEQUENCE</scope>
    <source>
        <strain evidence="12">R05AC</strain>
    </source>
</reference>
<feature type="compositionally biased region" description="Acidic residues" evidence="9">
    <location>
        <begin position="338"/>
        <end position="360"/>
    </location>
</feature>
<keyword evidence="7 10" id="KW-0472">Membrane</keyword>
<keyword evidence="13" id="KW-1185">Reference proteome</keyword>
<feature type="compositionally biased region" description="Polar residues" evidence="9">
    <location>
        <begin position="669"/>
        <end position="688"/>
    </location>
</feature>
<evidence type="ECO:0000256" key="2">
    <source>
        <dbReference type="ARBA" id="ARBA00022692"/>
    </source>
</evidence>
<dbReference type="InterPro" id="IPR001841">
    <property type="entry name" value="Znf_RING"/>
</dbReference>
<feature type="domain" description="RING-type" evidence="11">
    <location>
        <begin position="471"/>
        <end position="514"/>
    </location>
</feature>
<evidence type="ECO:0000256" key="3">
    <source>
        <dbReference type="ARBA" id="ARBA00022723"/>
    </source>
</evidence>
<keyword evidence="3" id="KW-0479">Metal-binding</keyword>
<comment type="caution">
    <text evidence="12">The sequence shown here is derived from an EMBL/GenBank/DDBJ whole genome shotgun (WGS) entry which is preliminary data.</text>
</comment>
<dbReference type="CDD" id="cd16448">
    <property type="entry name" value="RING-H2"/>
    <property type="match status" value="1"/>
</dbReference>
<evidence type="ECO:0000256" key="9">
    <source>
        <dbReference type="SAM" id="MobiDB-lite"/>
    </source>
</evidence>
<keyword evidence="2 10" id="KW-0812">Transmembrane</keyword>
<evidence type="ECO:0000256" key="10">
    <source>
        <dbReference type="SAM" id="Phobius"/>
    </source>
</evidence>
<name>A0AAD8XWK8_9STRA</name>
<evidence type="ECO:0000259" key="11">
    <source>
        <dbReference type="PROSITE" id="PS50089"/>
    </source>
</evidence>
<dbReference type="PANTHER" id="PTHR46539:SF1">
    <property type="entry name" value="E3 UBIQUITIN-PROTEIN LIGASE ATL42"/>
    <property type="match status" value="1"/>
</dbReference>
<protein>
    <recommendedName>
        <fullName evidence="11">RING-type domain-containing protein</fullName>
    </recommendedName>
</protein>
<evidence type="ECO:0000313" key="13">
    <source>
        <dbReference type="Proteomes" id="UP001224775"/>
    </source>
</evidence>
<feature type="region of interest" description="Disordered" evidence="9">
    <location>
        <begin position="563"/>
        <end position="587"/>
    </location>
</feature>
<feature type="region of interest" description="Disordered" evidence="9">
    <location>
        <begin position="704"/>
        <end position="745"/>
    </location>
</feature>
<dbReference type="SUPFAM" id="SSF57850">
    <property type="entry name" value="RING/U-box"/>
    <property type="match status" value="1"/>
</dbReference>
<dbReference type="Proteomes" id="UP001224775">
    <property type="component" value="Unassembled WGS sequence"/>
</dbReference>
<evidence type="ECO:0000256" key="5">
    <source>
        <dbReference type="ARBA" id="ARBA00022833"/>
    </source>
</evidence>
<keyword evidence="4 8" id="KW-0863">Zinc-finger</keyword>
<keyword evidence="6 10" id="KW-1133">Transmembrane helix</keyword>
<gene>
    <name evidence="12" type="ORF">QTG54_014636</name>
</gene>
<sequence length="745" mass="82151">MDDHHRLLRGAEVVLNGTSTTTTPADQTPETKGGDAFLSITLCIVVLAPCVLACIFQIAYKIKKRRQDRVEREILEVTTNPTSRRMVLDEIFKGSSKLVEFPSNKRRVQVKKYRKKTPEEHRLGCRSMEDEHDASSDNEVQTDDDDANELDEEMGSSVQGRMIICISDKNSEEKDTADDASASTIDSCESANYCDNGKGPNVVEENLIEDEEPSATVSATVTLTEQVDAQKIVKSISPNCLRDSIDAEETPSLSLTKLSIPDVDESTWNALALCPKLSPNPHDYDESKSEDEKKGEILRTSSNDLARDSSCNIAAALSLWQESETNRTSFGLVIPIVSDDDDNDDDDDDDDDDASIEDEEKPIRQSSIFRSEIQGGAKIEPTSSTLTEVTSNVVDTGVKADVLLSSLKRPQKASSDLSIGSDSDTRLKNTFPLKHIASNKTDTSSKADSSSHISYFSFEDETIASDQADMCAICICPYDEGDVRIFSKRCPHSFHKDCLFEWLVKGHDECPCCRSEMVSKSEVKETSASLIGTERLAQALASTMVEAPPLRFPQARIARQMFARARQNRRRSGQDENNTESSARQNTVNSHWLWNARFEIMPNSASVEQRASLPSVNEAFPQSPGLDQSATTNQVTPPTPLQTRSYDAITDSQPAEDLSSRSFDAITDNQQTSQGRGSSRNAASNPRNFHNHWANWNNAQLMRTPRRSNSTQTSSPSTSPLSRLRQSGSGASPHETLAVTVLPTI</sequence>
<feature type="region of interest" description="Disordered" evidence="9">
    <location>
        <begin position="336"/>
        <end position="366"/>
    </location>
</feature>
<evidence type="ECO:0000256" key="7">
    <source>
        <dbReference type="ARBA" id="ARBA00023136"/>
    </source>
</evidence>
<accession>A0AAD8XWK8</accession>
<evidence type="ECO:0000313" key="12">
    <source>
        <dbReference type="EMBL" id="KAK1734763.1"/>
    </source>
</evidence>
<comment type="subcellular location">
    <subcellularLocation>
        <location evidence="1">Membrane</location>
    </subcellularLocation>
</comment>
<feature type="compositionally biased region" description="Polar residues" evidence="9">
    <location>
        <begin position="625"/>
        <end position="646"/>
    </location>
</feature>
<organism evidence="12 13">
    <name type="scientific">Skeletonema marinoi</name>
    <dbReference type="NCBI Taxonomy" id="267567"/>
    <lineage>
        <taxon>Eukaryota</taxon>
        <taxon>Sar</taxon>
        <taxon>Stramenopiles</taxon>
        <taxon>Ochrophyta</taxon>
        <taxon>Bacillariophyta</taxon>
        <taxon>Coscinodiscophyceae</taxon>
        <taxon>Thalassiosirophycidae</taxon>
        <taxon>Thalassiosirales</taxon>
        <taxon>Skeletonemataceae</taxon>
        <taxon>Skeletonema</taxon>
        <taxon>Skeletonema marinoi-dohrnii complex</taxon>
    </lineage>
</organism>
<dbReference type="GO" id="GO:0008270">
    <property type="term" value="F:zinc ion binding"/>
    <property type="evidence" value="ECO:0007669"/>
    <property type="project" value="UniProtKB-KW"/>
</dbReference>
<dbReference type="AlphaFoldDB" id="A0AAD8XWK8"/>
<dbReference type="EMBL" id="JATAAI010000037">
    <property type="protein sequence ID" value="KAK1734763.1"/>
    <property type="molecule type" value="Genomic_DNA"/>
</dbReference>
<feature type="transmembrane region" description="Helical" evidence="10">
    <location>
        <begin position="36"/>
        <end position="60"/>
    </location>
</feature>
<evidence type="ECO:0000256" key="8">
    <source>
        <dbReference type="PROSITE-ProRule" id="PRU00175"/>
    </source>
</evidence>
<feature type="compositionally biased region" description="Basic and acidic residues" evidence="9">
    <location>
        <begin position="116"/>
        <end position="135"/>
    </location>
</feature>
<dbReference type="PROSITE" id="PS50089">
    <property type="entry name" value="ZF_RING_2"/>
    <property type="match status" value="1"/>
</dbReference>